<reference evidence="4" key="1">
    <citation type="submission" date="2021-01" db="EMBL/GenBank/DDBJ databases">
        <authorList>
            <person name="Corre E."/>
            <person name="Pelletier E."/>
            <person name="Niang G."/>
            <person name="Scheremetjew M."/>
            <person name="Finn R."/>
            <person name="Kale V."/>
            <person name="Holt S."/>
            <person name="Cochrane G."/>
            <person name="Meng A."/>
            <person name="Brown T."/>
            <person name="Cohen L."/>
        </authorList>
    </citation>
    <scope>NUCLEOTIDE SEQUENCE</scope>
    <source>
        <strain evidence="4">CCCM811</strain>
    </source>
</reference>
<organism evidence="4">
    <name type="scientific">Lotharella globosa</name>
    <dbReference type="NCBI Taxonomy" id="91324"/>
    <lineage>
        <taxon>Eukaryota</taxon>
        <taxon>Sar</taxon>
        <taxon>Rhizaria</taxon>
        <taxon>Cercozoa</taxon>
        <taxon>Chlorarachniophyceae</taxon>
        <taxon>Lotharella</taxon>
    </lineage>
</organism>
<proteinExistence type="predicted"/>
<feature type="compositionally biased region" description="Basic and acidic residues" evidence="2">
    <location>
        <begin position="60"/>
        <end position="69"/>
    </location>
</feature>
<feature type="region of interest" description="Disordered" evidence="2">
    <location>
        <begin position="60"/>
        <end position="79"/>
    </location>
</feature>
<gene>
    <name evidence="4" type="ORF">LGLO00237_LOCUS12393</name>
</gene>
<dbReference type="EMBL" id="HBIV01017037">
    <property type="protein sequence ID" value="CAE0660806.1"/>
    <property type="molecule type" value="Transcribed_RNA"/>
</dbReference>
<dbReference type="Pfam" id="PF00621">
    <property type="entry name" value="RhoGEF"/>
    <property type="match status" value="1"/>
</dbReference>
<dbReference type="PROSITE" id="PS50010">
    <property type="entry name" value="DH_2"/>
    <property type="match status" value="1"/>
</dbReference>
<dbReference type="InterPro" id="IPR051092">
    <property type="entry name" value="FYVE_RhoGEF_PH"/>
</dbReference>
<dbReference type="AlphaFoldDB" id="A0A7S4DNZ4"/>
<dbReference type="InterPro" id="IPR000219">
    <property type="entry name" value="DH_dom"/>
</dbReference>
<dbReference type="SMART" id="SM00325">
    <property type="entry name" value="RhoGEF"/>
    <property type="match status" value="1"/>
</dbReference>
<dbReference type="PANTHER" id="PTHR12673">
    <property type="entry name" value="FACIOGENITAL DYSPLASIA PROTEIN"/>
    <property type="match status" value="1"/>
</dbReference>
<dbReference type="SUPFAM" id="SSF48065">
    <property type="entry name" value="DBL homology domain (DH-domain)"/>
    <property type="match status" value="1"/>
</dbReference>
<feature type="compositionally biased region" description="Polar residues" evidence="2">
    <location>
        <begin position="70"/>
        <end position="79"/>
    </location>
</feature>
<evidence type="ECO:0000259" key="3">
    <source>
        <dbReference type="PROSITE" id="PS50010"/>
    </source>
</evidence>
<evidence type="ECO:0000256" key="1">
    <source>
        <dbReference type="SAM" id="Coils"/>
    </source>
</evidence>
<keyword evidence="1" id="KW-0175">Coiled coil</keyword>
<dbReference type="GO" id="GO:0005085">
    <property type="term" value="F:guanyl-nucleotide exchange factor activity"/>
    <property type="evidence" value="ECO:0007669"/>
    <property type="project" value="InterPro"/>
</dbReference>
<protein>
    <recommendedName>
        <fullName evidence="3">DH domain-containing protein</fullName>
    </recommendedName>
</protein>
<dbReference type="InterPro" id="IPR035899">
    <property type="entry name" value="DBL_dom_sf"/>
</dbReference>
<feature type="domain" description="DH" evidence="3">
    <location>
        <begin position="31"/>
        <end position="280"/>
    </location>
</feature>
<dbReference type="PANTHER" id="PTHR12673:SF159">
    <property type="entry name" value="LD03170P"/>
    <property type="match status" value="1"/>
</dbReference>
<dbReference type="GO" id="GO:0005737">
    <property type="term" value="C:cytoplasm"/>
    <property type="evidence" value="ECO:0007669"/>
    <property type="project" value="TreeGrafter"/>
</dbReference>
<evidence type="ECO:0000256" key="2">
    <source>
        <dbReference type="SAM" id="MobiDB-lite"/>
    </source>
</evidence>
<evidence type="ECO:0000313" key="4">
    <source>
        <dbReference type="EMBL" id="CAE0660806.1"/>
    </source>
</evidence>
<dbReference type="Gene3D" id="1.20.900.10">
    <property type="entry name" value="Dbl homology (DH) domain"/>
    <property type="match status" value="1"/>
</dbReference>
<sequence>MAASAPVALLGDFSKLEGDEKARALAKARQRLAKIEEEVYITEERYAAMLKSVADLLREGRERREEKPSRTSSLPNPQETKQIFSNIEDIYALSELFLEDLRYNRALRLVIGDCEKYAKNEEDEENAAKAEKARMVIVRDNPIAKEVMRVMVMGFGDRGESDTLTDIILSYLVCPASLAEIFDKFIPSFRIYIPYVTNYFQDIPNKLLQNPNRRIRALKEKFKDGTPLQSILVCPASRIPRYKLMLTELSKYTLESPEEKVKITRVIEKIDKLARHVNDEVKRCSDQRR</sequence>
<accession>A0A7S4DNZ4</accession>
<name>A0A7S4DNZ4_9EUKA</name>
<feature type="coiled-coil region" evidence="1">
    <location>
        <begin position="18"/>
        <end position="45"/>
    </location>
</feature>